<evidence type="ECO:0000313" key="1">
    <source>
        <dbReference type="EMBL" id="CAB4571156.1"/>
    </source>
</evidence>
<proteinExistence type="predicted"/>
<reference evidence="1" key="1">
    <citation type="submission" date="2020-05" db="EMBL/GenBank/DDBJ databases">
        <authorList>
            <person name="Chiriac C."/>
            <person name="Salcher M."/>
            <person name="Ghai R."/>
            <person name="Kavagutti S V."/>
        </authorList>
    </citation>
    <scope>NUCLEOTIDE SEQUENCE</scope>
</reference>
<dbReference type="SUPFAM" id="SSF52833">
    <property type="entry name" value="Thioredoxin-like"/>
    <property type="match status" value="1"/>
</dbReference>
<dbReference type="InterPro" id="IPR053977">
    <property type="entry name" value="Rv2466c-like"/>
</dbReference>
<dbReference type="InterPro" id="IPR036249">
    <property type="entry name" value="Thioredoxin-like_sf"/>
</dbReference>
<dbReference type="AlphaFoldDB" id="A0A6J6E5P7"/>
<dbReference type="CDD" id="cd02972">
    <property type="entry name" value="DsbA_family"/>
    <property type="match status" value="1"/>
</dbReference>
<dbReference type="Gene3D" id="3.40.30.10">
    <property type="entry name" value="Glutaredoxin"/>
    <property type="match status" value="1"/>
</dbReference>
<organism evidence="1">
    <name type="scientific">freshwater metagenome</name>
    <dbReference type="NCBI Taxonomy" id="449393"/>
    <lineage>
        <taxon>unclassified sequences</taxon>
        <taxon>metagenomes</taxon>
        <taxon>ecological metagenomes</taxon>
    </lineage>
</organism>
<name>A0A6J6E5P7_9ZZZZ</name>
<protein>
    <submittedName>
        <fullName evidence="1">Unannotated protein</fullName>
    </submittedName>
</protein>
<dbReference type="EMBL" id="CAEZTS010000022">
    <property type="protein sequence ID" value="CAB4571156.1"/>
    <property type="molecule type" value="Genomic_DNA"/>
</dbReference>
<gene>
    <name evidence="1" type="ORF">UFOPK1722_00389</name>
</gene>
<accession>A0A6J6E5P7</accession>
<dbReference type="Pfam" id="PF22234">
    <property type="entry name" value="Rv2466c-like"/>
    <property type="match status" value="1"/>
</dbReference>
<sequence>MSNQKAADLEFFFDPVCPWAWITSRWVEEVRSLRAYDVRWRFISLKLLNGSNTADWYTDQYKRWHAMGHEALRVAARIDAELGNEEVGRFYTVLGAEGHNKNRRDDFAASTESFVGEVLSIAGLDAGLIDAAFDESLDAVISADTELALERTGRDVGTPILTFHPGASDEGSFFGPVIARIPRGAEALRLWDAVEIVATTPGVAELKRSNRSAPVFD</sequence>